<evidence type="ECO:0000256" key="1">
    <source>
        <dbReference type="SAM" id="MobiDB-lite"/>
    </source>
</evidence>
<accession>A0A5B7CZX7</accession>
<dbReference type="AlphaFoldDB" id="A0A5B7CZX7"/>
<dbReference type="Proteomes" id="UP000324222">
    <property type="component" value="Unassembled WGS sequence"/>
</dbReference>
<keyword evidence="3" id="KW-1185">Reference proteome</keyword>
<evidence type="ECO:0000313" key="2">
    <source>
        <dbReference type="EMBL" id="MPC15010.1"/>
    </source>
</evidence>
<feature type="region of interest" description="Disordered" evidence="1">
    <location>
        <begin position="13"/>
        <end position="43"/>
    </location>
</feature>
<proteinExistence type="predicted"/>
<name>A0A5B7CZX7_PORTR</name>
<dbReference type="EMBL" id="VSRR010000396">
    <property type="protein sequence ID" value="MPC15010.1"/>
    <property type="molecule type" value="Genomic_DNA"/>
</dbReference>
<comment type="caution">
    <text evidence="2">The sequence shown here is derived from an EMBL/GenBank/DDBJ whole genome shotgun (WGS) entry which is preliminary data.</text>
</comment>
<gene>
    <name evidence="2" type="ORF">E2C01_007792</name>
</gene>
<reference evidence="2 3" key="1">
    <citation type="submission" date="2019-05" db="EMBL/GenBank/DDBJ databases">
        <title>Another draft genome of Portunus trituberculatus and its Hox gene families provides insights of decapod evolution.</title>
        <authorList>
            <person name="Jeong J.-H."/>
            <person name="Song I."/>
            <person name="Kim S."/>
            <person name="Choi T."/>
            <person name="Kim D."/>
            <person name="Ryu S."/>
            <person name="Kim W."/>
        </authorList>
    </citation>
    <scope>NUCLEOTIDE SEQUENCE [LARGE SCALE GENOMIC DNA]</scope>
    <source>
        <tissue evidence="2">Muscle</tissue>
    </source>
</reference>
<evidence type="ECO:0000313" key="3">
    <source>
        <dbReference type="Proteomes" id="UP000324222"/>
    </source>
</evidence>
<sequence length="102" mass="10936">MGYLSVKYEELWDGGGGGEGRFLSETEGKSPVEGLLGPKPAPDTPIVEQAVRAVRTEAATHTYSRLPSLSSGTFKALIHDEVVVVLSGAPWMPLNRSIREAL</sequence>
<protein>
    <submittedName>
        <fullName evidence="2">Uncharacterized protein</fullName>
    </submittedName>
</protein>
<organism evidence="2 3">
    <name type="scientific">Portunus trituberculatus</name>
    <name type="common">Swimming crab</name>
    <name type="synonym">Neptunus trituberculatus</name>
    <dbReference type="NCBI Taxonomy" id="210409"/>
    <lineage>
        <taxon>Eukaryota</taxon>
        <taxon>Metazoa</taxon>
        <taxon>Ecdysozoa</taxon>
        <taxon>Arthropoda</taxon>
        <taxon>Crustacea</taxon>
        <taxon>Multicrustacea</taxon>
        <taxon>Malacostraca</taxon>
        <taxon>Eumalacostraca</taxon>
        <taxon>Eucarida</taxon>
        <taxon>Decapoda</taxon>
        <taxon>Pleocyemata</taxon>
        <taxon>Brachyura</taxon>
        <taxon>Eubrachyura</taxon>
        <taxon>Portunoidea</taxon>
        <taxon>Portunidae</taxon>
        <taxon>Portuninae</taxon>
        <taxon>Portunus</taxon>
    </lineage>
</organism>